<sequence>MKWRIAPELNLDTIKETKCLLLGSGTLGSYVGRCLLAWGVRKITFVDNGKVSFSNPVRQPLFNFEDCLDGGAPKSIAAAANMKKIFPSVDSQGFQLEVPMVGHPITNEETQKKDYEKLCELIDEHDVIFLLMDSRETRWLPTLIGNYKNKIVINSALGFESYLVMRHGNVKPEVLESLDSNIDDHDDNNDEKSERLGCYFCNDVVAPSDSTTDRTLDQMCTVTRPGVALMAGSLAVELLVSILQHKDKQFAPSTNSGFDTTLGCVPHQIRGFLHNFENVKLTSKNYKYCSACSLKVIKEYSENGWDFVKLALNNSKYLEDLTGLTEVQRQAEEASDLIDIIDSDEEFE</sequence>
<protein>
    <submittedName>
        <fullName evidence="1">Unnamed protein product</fullName>
    </submittedName>
</protein>
<reference evidence="1" key="1">
    <citation type="submission" date="2023-04" db="EMBL/GenBank/DDBJ databases">
        <title>Candida boidinii NBRC 1967.</title>
        <authorList>
            <person name="Ichikawa N."/>
            <person name="Sato H."/>
            <person name="Tonouchi N."/>
        </authorList>
    </citation>
    <scope>NUCLEOTIDE SEQUENCE</scope>
    <source>
        <strain evidence="1">NBRC 1967</strain>
    </source>
</reference>
<keyword evidence="2" id="KW-1185">Reference proteome</keyword>
<accession>A0ACB5TX16</accession>
<proteinExistence type="predicted"/>
<evidence type="ECO:0000313" key="2">
    <source>
        <dbReference type="Proteomes" id="UP001165101"/>
    </source>
</evidence>
<evidence type="ECO:0000313" key="1">
    <source>
        <dbReference type="EMBL" id="GME96569.1"/>
    </source>
</evidence>
<name>A0ACB5TX16_CANBO</name>
<dbReference type="Proteomes" id="UP001165101">
    <property type="component" value="Unassembled WGS sequence"/>
</dbReference>
<dbReference type="EMBL" id="BSXV01002728">
    <property type="protein sequence ID" value="GME96569.1"/>
    <property type="molecule type" value="Genomic_DNA"/>
</dbReference>
<gene>
    <name evidence="1" type="ORF">Cboi01_000431300</name>
</gene>
<organism evidence="1 2">
    <name type="scientific">Candida boidinii</name>
    <name type="common">Yeast</name>
    <dbReference type="NCBI Taxonomy" id="5477"/>
    <lineage>
        <taxon>Eukaryota</taxon>
        <taxon>Fungi</taxon>
        <taxon>Dikarya</taxon>
        <taxon>Ascomycota</taxon>
        <taxon>Saccharomycotina</taxon>
        <taxon>Pichiomycetes</taxon>
        <taxon>Pichiales</taxon>
        <taxon>Pichiaceae</taxon>
        <taxon>Ogataea</taxon>
        <taxon>Ogataea/Candida clade</taxon>
    </lineage>
</organism>
<comment type="caution">
    <text evidence="1">The sequence shown here is derived from an EMBL/GenBank/DDBJ whole genome shotgun (WGS) entry which is preliminary data.</text>
</comment>